<sequence>MSSFFDNGPLPDWKDLQKWLGKDIPWKLAENWDRKRESGWLDQYVQKMLQGAKSEAGIQSKNFVRTETRHDAKSVIVTIRLAPETDMHNLQLFATADRLKILGLPDDQKCSVRFPCLVYARSGKVSMAKDRVLVARFKRRPSEKSEYELFIRT</sequence>
<keyword evidence="2" id="KW-1185">Reference proteome</keyword>
<dbReference type="EMBL" id="RBZM01000002">
    <property type="protein sequence ID" value="RKP57197.1"/>
    <property type="molecule type" value="Genomic_DNA"/>
</dbReference>
<dbReference type="OrthoDB" id="2678548at2"/>
<organism evidence="1 2">
    <name type="scientific">Cohnella endophytica</name>
    <dbReference type="NCBI Taxonomy" id="2419778"/>
    <lineage>
        <taxon>Bacteria</taxon>
        <taxon>Bacillati</taxon>
        <taxon>Bacillota</taxon>
        <taxon>Bacilli</taxon>
        <taxon>Bacillales</taxon>
        <taxon>Paenibacillaceae</taxon>
        <taxon>Cohnella</taxon>
    </lineage>
</organism>
<evidence type="ECO:0000313" key="1">
    <source>
        <dbReference type="EMBL" id="RKP57197.1"/>
    </source>
</evidence>
<protein>
    <submittedName>
        <fullName evidence="1">Uncharacterized protein</fullName>
    </submittedName>
</protein>
<reference evidence="1 2" key="1">
    <citation type="submission" date="2018-10" db="EMBL/GenBank/DDBJ databases">
        <title>Cohnella sp. M2MS4P-1, whole genome shotgun sequence.</title>
        <authorList>
            <person name="Tuo L."/>
        </authorList>
    </citation>
    <scope>NUCLEOTIDE SEQUENCE [LARGE SCALE GENOMIC DNA]</scope>
    <source>
        <strain evidence="1 2">M2MS4P-1</strain>
    </source>
</reference>
<proteinExistence type="predicted"/>
<gene>
    <name evidence="1" type="ORF">D7Z26_04230</name>
</gene>
<name>A0A494Y384_9BACL</name>
<dbReference type="Proteomes" id="UP000282076">
    <property type="component" value="Unassembled WGS sequence"/>
</dbReference>
<dbReference type="RefSeq" id="WP_120974812.1">
    <property type="nucleotide sequence ID" value="NZ_RBZM01000002.1"/>
</dbReference>
<comment type="caution">
    <text evidence="1">The sequence shown here is derived from an EMBL/GenBank/DDBJ whole genome shotgun (WGS) entry which is preliminary data.</text>
</comment>
<dbReference type="AlphaFoldDB" id="A0A494Y384"/>
<evidence type="ECO:0000313" key="2">
    <source>
        <dbReference type="Proteomes" id="UP000282076"/>
    </source>
</evidence>
<accession>A0A494Y384</accession>